<keyword evidence="2 5" id="KW-0812">Transmembrane</keyword>
<feature type="transmembrane region" description="Helical" evidence="5">
    <location>
        <begin position="6"/>
        <end position="23"/>
    </location>
</feature>
<dbReference type="GO" id="GO:0016020">
    <property type="term" value="C:membrane"/>
    <property type="evidence" value="ECO:0007669"/>
    <property type="project" value="UniProtKB-SubCell"/>
</dbReference>
<dbReference type="Pfam" id="PF02674">
    <property type="entry name" value="Colicin_V"/>
    <property type="match status" value="1"/>
</dbReference>
<evidence type="ECO:0000313" key="7">
    <source>
        <dbReference type="Proteomes" id="UP000712007"/>
    </source>
</evidence>
<dbReference type="PANTHER" id="PTHR37306:SF1">
    <property type="entry name" value="COLICIN V PRODUCTION PROTEIN"/>
    <property type="match status" value="1"/>
</dbReference>
<keyword evidence="4 5" id="KW-0472">Membrane</keyword>
<feature type="transmembrane region" description="Helical" evidence="5">
    <location>
        <begin position="104"/>
        <end position="128"/>
    </location>
</feature>
<proteinExistence type="predicted"/>
<evidence type="ECO:0000256" key="1">
    <source>
        <dbReference type="ARBA" id="ARBA00004141"/>
    </source>
</evidence>
<evidence type="ECO:0000256" key="4">
    <source>
        <dbReference type="ARBA" id="ARBA00023136"/>
    </source>
</evidence>
<accession>A0A940DK98</accession>
<organism evidence="6 7">
    <name type="scientific">Candidatus Aphodosoma intestinipullorum</name>
    <dbReference type="NCBI Taxonomy" id="2840674"/>
    <lineage>
        <taxon>Bacteria</taxon>
        <taxon>Pseudomonadati</taxon>
        <taxon>Bacteroidota</taxon>
        <taxon>Bacteroidia</taxon>
        <taxon>Bacteroidales</taxon>
        <taxon>Candidatus Aphodosoma</taxon>
    </lineage>
</organism>
<dbReference type="GO" id="GO:0009403">
    <property type="term" value="P:toxin biosynthetic process"/>
    <property type="evidence" value="ECO:0007669"/>
    <property type="project" value="InterPro"/>
</dbReference>
<keyword evidence="3 5" id="KW-1133">Transmembrane helix</keyword>
<dbReference type="EMBL" id="JADIMV010000130">
    <property type="protein sequence ID" value="MBO8440494.1"/>
    <property type="molecule type" value="Genomic_DNA"/>
</dbReference>
<protein>
    <submittedName>
        <fullName evidence="6">CvpA family protein</fullName>
    </submittedName>
</protein>
<name>A0A940DK98_9BACT</name>
<evidence type="ECO:0000256" key="2">
    <source>
        <dbReference type="ARBA" id="ARBA00022692"/>
    </source>
</evidence>
<feature type="transmembrane region" description="Helical" evidence="5">
    <location>
        <begin position="35"/>
        <end position="59"/>
    </location>
</feature>
<dbReference type="InterPro" id="IPR003825">
    <property type="entry name" value="Colicin-V_CvpA"/>
</dbReference>
<reference evidence="6" key="2">
    <citation type="journal article" date="2021" name="PeerJ">
        <title>Extensive microbial diversity within the chicken gut microbiome revealed by metagenomics and culture.</title>
        <authorList>
            <person name="Gilroy R."/>
            <person name="Ravi A."/>
            <person name="Getino M."/>
            <person name="Pursley I."/>
            <person name="Horton D.L."/>
            <person name="Alikhan N.F."/>
            <person name="Baker D."/>
            <person name="Gharbi K."/>
            <person name="Hall N."/>
            <person name="Watson M."/>
            <person name="Adriaenssens E.M."/>
            <person name="Foster-Nyarko E."/>
            <person name="Jarju S."/>
            <person name="Secka A."/>
            <person name="Antonio M."/>
            <person name="Oren A."/>
            <person name="Chaudhuri R.R."/>
            <person name="La Ragione R."/>
            <person name="Hildebrand F."/>
            <person name="Pallen M.J."/>
        </authorList>
    </citation>
    <scope>NUCLEOTIDE SEQUENCE</scope>
    <source>
        <strain evidence="6">3924</strain>
    </source>
</reference>
<comment type="caution">
    <text evidence="6">The sequence shown here is derived from an EMBL/GenBank/DDBJ whole genome shotgun (WGS) entry which is preliminary data.</text>
</comment>
<reference evidence="6" key="1">
    <citation type="submission" date="2020-10" db="EMBL/GenBank/DDBJ databases">
        <authorList>
            <person name="Gilroy R."/>
        </authorList>
    </citation>
    <scope>NUCLEOTIDE SEQUENCE</scope>
    <source>
        <strain evidence="6">3924</strain>
    </source>
</reference>
<evidence type="ECO:0000256" key="5">
    <source>
        <dbReference type="SAM" id="Phobius"/>
    </source>
</evidence>
<comment type="subcellular location">
    <subcellularLocation>
        <location evidence="1">Membrane</location>
        <topology evidence="1">Multi-pass membrane protein</topology>
    </subcellularLocation>
</comment>
<gene>
    <name evidence="6" type="ORF">IAC51_07575</name>
</gene>
<evidence type="ECO:0000313" key="6">
    <source>
        <dbReference type="EMBL" id="MBO8440494.1"/>
    </source>
</evidence>
<evidence type="ECO:0000256" key="3">
    <source>
        <dbReference type="ARBA" id="ARBA00022989"/>
    </source>
</evidence>
<dbReference type="AlphaFoldDB" id="A0A940DK98"/>
<dbReference type="PANTHER" id="PTHR37306">
    <property type="entry name" value="COLICIN V PRODUCTION PROTEIN"/>
    <property type="match status" value="1"/>
</dbReference>
<feature type="transmembrane region" description="Helical" evidence="5">
    <location>
        <begin position="71"/>
        <end position="92"/>
    </location>
</feature>
<sequence length="188" mass="20332">MDLKWTWNILDIVIACVLAYGFIQGLRHGIIKELASIAALLVGIYAAKMFAETVAASIVRTFSWDASVSLVVAYVLVFVVVAGLVNLAAHLITKVLRYASLGWVNRLLGCCFGTLKMALIISVVLNIMTFCNIDGDASKRSVLFNPISGILSKVLPFADFELPEISLPDIDLPSLDVPDTDKSETASV</sequence>
<dbReference type="Proteomes" id="UP000712007">
    <property type="component" value="Unassembled WGS sequence"/>
</dbReference>